<reference evidence="1 2" key="1">
    <citation type="journal article" date="2019" name="Genome Biol. Evol.">
        <title>Insights into the evolution of the New World diploid cottons (Gossypium, subgenus Houzingenia) based on genome sequencing.</title>
        <authorList>
            <person name="Grover C.E."/>
            <person name="Arick M.A. 2nd"/>
            <person name="Thrash A."/>
            <person name="Conover J.L."/>
            <person name="Sanders W.S."/>
            <person name="Peterson D.G."/>
            <person name="Frelichowski J.E."/>
            <person name="Scheffler J.A."/>
            <person name="Scheffler B.E."/>
            <person name="Wendel J.F."/>
        </authorList>
    </citation>
    <scope>NUCLEOTIDE SEQUENCE [LARGE SCALE GENOMIC DNA]</scope>
    <source>
        <strain evidence="1">27</strain>
        <tissue evidence="1">Leaf</tissue>
    </source>
</reference>
<protein>
    <recommendedName>
        <fullName evidence="3">RNase H type-1 domain-containing protein</fullName>
    </recommendedName>
</protein>
<dbReference type="Proteomes" id="UP000593561">
    <property type="component" value="Unassembled WGS sequence"/>
</dbReference>
<dbReference type="InterPro" id="IPR052929">
    <property type="entry name" value="RNase_H-like_EbsB-rel"/>
</dbReference>
<accession>A0A7J8RA41</accession>
<organism evidence="1 2">
    <name type="scientific">Gossypium davidsonii</name>
    <name type="common">Davidson's cotton</name>
    <name type="synonym">Gossypium klotzschianum subsp. davidsonii</name>
    <dbReference type="NCBI Taxonomy" id="34287"/>
    <lineage>
        <taxon>Eukaryota</taxon>
        <taxon>Viridiplantae</taxon>
        <taxon>Streptophyta</taxon>
        <taxon>Embryophyta</taxon>
        <taxon>Tracheophyta</taxon>
        <taxon>Spermatophyta</taxon>
        <taxon>Magnoliopsida</taxon>
        <taxon>eudicotyledons</taxon>
        <taxon>Gunneridae</taxon>
        <taxon>Pentapetalae</taxon>
        <taxon>rosids</taxon>
        <taxon>malvids</taxon>
        <taxon>Malvales</taxon>
        <taxon>Malvaceae</taxon>
        <taxon>Malvoideae</taxon>
        <taxon>Gossypium</taxon>
    </lineage>
</organism>
<proteinExistence type="predicted"/>
<comment type="caution">
    <text evidence="1">The sequence shown here is derived from an EMBL/GenBank/DDBJ whole genome shotgun (WGS) entry which is preliminary data.</text>
</comment>
<gene>
    <name evidence="1" type="ORF">Godav_011467</name>
</gene>
<evidence type="ECO:0008006" key="3">
    <source>
        <dbReference type="Google" id="ProtNLM"/>
    </source>
</evidence>
<evidence type="ECO:0000313" key="2">
    <source>
        <dbReference type="Proteomes" id="UP000593561"/>
    </source>
</evidence>
<evidence type="ECO:0000313" key="1">
    <source>
        <dbReference type="EMBL" id="MBA0610651.1"/>
    </source>
</evidence>
<sequence>MLVAEFINHDTRQWNEALLTTVLDSATVEKVLYIPLAWEAPYAVVETLEHIFCDCPSIVGIWVDLHITWPSELSEACLQDWTSCARVVIRNSHWTVLALHMVVCKHILFAFAVEAIACLHTVHLGMALDFPDVIVEGDSLMVLHKVQSSRCDFWHFLRAGNIVADLLAKEGLKEGMGSYMCGVFPNLHNGRWSVIISSICEAFNGKWRGGGEHFS</sequence>
<dbReference type="AlphaFoldDB" id="A0A7J8RA41"/>
<keyword evidence="2" id="KW-1185">Reference proteome</keyword>
<dbReference type="PANTHER" id="PTHR47074:SF61">
    <property type="entry name" value="RNASE H TYPE-1 DOMAIN-CONTAINING PROTEIN"/>
    <property type="match status" value="1"/>
</dbReference>
<dbReference type="EMBL" id="JABFAC010000004">
    <property type="protein sequence ID" value="MBA0610651.1"/>
    <property type="molecule type" value="Genomic_DNA"/>
</dbReference>
<name>A0A7J8RA41_GOSDV</name>
<dbReference type="PANTHER" id="PTHR47074">
    <property type="entry name" value="BNAC02G40300D PROTEIN"/>
    <property type="match status" value="1"/>
</dbReference>